<evidence type="ECO:0000313" key="19">
    <source>
        <dbReference type="RefSeq" id="XP_033794649.1"/>
    </source>
</evidence>
<comment type="function">
    <text evidence="8">Involved in male fertility. Required for manchette development and acrosome biogenesis during spermiogenesis. Binds in vitro to phospholipids, including phosphatidylinositol 3-phosphate (PtdIns(3)P), phosphatidylinositol 4,5-bisphosphate (PtdIns(4,5)P2), phosphatidylinositol 4-phosphate (PtdIns(4)P) and phosphatidic acid (PA). Contrary to other profilin family members, does not bind to actin in vitro.</text>
</comment>
<dbReference type="InterPro" id="IPR036140">
    <property type="entry name" value="PFN_sf"/>
</dbReference>
<keyword evidence="7" id="KW-0446">Lipid-binding</keyword>
<dbReference type="GO" id="GO:0030154">
    <property type="term" value="P:cell differentiation"/>
    <property type="evidence" value="ECO:0007669"/>
    <property type="project" value="UniProtKB-KW"/>
</dbReference>
<dbReference type="GO" id="GO:0005938">
    <property type="term" value="C:cell cortex"/>
    <property type="evidence" value="ECO:0007669"/>
    <property type="project" value="TreeGrafter"/>
</dbReference>
<keyword evidence="4" id="KW-0963">Cytoplasm</keyword>
<dbReference type="RefSeq" id="XP_033794644.1">
    <property type="nucleotide sequence ID" value="XM_033938753.1"/>
</dbReference>
<organism evidence="10 11">
    <name type="scientific">Geotrypetes seraphini</name>
    <name type="common">Gaboon caecilian</name>
    <name type="synonym">Caecilia seraphini</name>
    <dbReference type="NCBI Taxonomy" id="260995"/>
    <lineage>
        <taxon>Eukaryota</taxon>
        <taxon>Metazoa</taxon>
        <taxon>Chordata</taxon>
        <taxon>Craniata</taxon>
        <taxon>Vertebrata</taxon>
        <taxon>Euteleostomi</taxon>
        <taxon>Amphibia</taxon>
        <taxon>Gymnophiona</taxon>
        <taxon>Geotrypetes</taxon>
    </lineage>
</organism>
<dbReference type="SMART" id="SM00392">
    <property type="entry name" value="PROF"/>
    <property type="match status" value="1"/>
</dbReference>
<protein>
    <recommendedName>
        <fullName evidence="9">Profilin</fullName>
    </recommendedName>
</protein>
<dbReference type="PANTHER" id="PTHR11604:SF2">
    <property type="entry name" value="PROFILIN-4"/>
    <property type="match status" value="1"/>
</dbReference>
<dbReference type="RefSeq" id="XP_033794643.1">
    <property type="nucleotide sequence ID" value="XM_033938752.1"/>
</dbReference>
<dbReference type="RefSeq" id="XP_033794646.1">
    <property type="nucleotide sequence ID" value="XM_033938755.1"/>
</dbReference>
<dbReference type="RefSeq" id="XP_033794645.1">
    <property type="nucleotide sequence ID" value="XM_033938754.1"/>
</dbReference>
<dbReference type="PANTHER" id="PTHR11604">
    <property type="entry name" value="PROFILIN"/>
    <property type="match status" value="1"/>
</dbReference>
<evidence type="ECO:0000313" key="11">
    <source>
        <dbReference type="RefSeq" id="XP_033794640.1"/>
    </source>
</evidence>
<evidence type="ECO:0000256" key="6">
    <source>
        <dbReference type="ARBA" id="ARBA00022871"/>
    </source>
</evidence>
<dbReference type="Pfam" id="PF00235">
    <property type="entry name" value="Profilin"/>
    <property type="match status" value="1"/>
</dbReference>
<evidence type="ECO:0000313" key="12">
    <source>
        <dbReference type="RefSeq" id="XP_033794641.1"/>
    </source>
</evidence>
<comment type="similarity">
    <text evidence="2 9">Belongs to the profilin family.</text>
</comment>
<dbReference type="Proteomes" id="UP000515159">
    <property type="component" value="Chromosome 3"/>
</dbReference>
<evidence type="ECO:0000313" key="20">
    <source>
        <dbReference type="RefSeq" id="XP_033794650.1"/>
    </source>
</evidence>
<dbReference type="InterPro" id="IPR048278">
    <property type="entry name" value="PFN"/>
</dbReference>
<dbReference type="RefSeq" id="XP_033794649.1">
    <property type="nucleotide sequence ID" value="XM_033938758.1"/>
</dbReference>
<evidence type="ECO:0000256" key="2">
    <source>
        <dbReference type="ARBA" id="ARBA00010058"/>
    </source>
</evidence>
<keyword evidence="10" id="KW-1185">Reference proteome</keyword>
<dbReference type="GO" id="GO:0003785">
    <property type="term" value="F:actin monomer binding"/>
    <property type="evidence" value="ECO:0007669"/>
    <property type="project" value="TreeGrafter"/>
</dbReference>
<dbReference type="KEGG" id="gsh:117357740"/>
<accession>A0A6P8QFN5</accession>
<evidence type="ECO:0000313" key="18">
    <source>
        <dbReference type="RefSeq" id="XP_033794647.1"/>
    </source>
</evidence>
<dbReference type="CDD" id="cd00148">
    <property type="entry name" value="PROF"/>
    <property type="match status" value="1"/>
</dbReference>
<keyword evidence="3" id="KW-0217">Developmental protein</keyword>
<keyword evidence="6" id="KW-0744">Spermatogenesis</keyword>
<evidence type="ECO:0000313" key="13">
    <source>
        <dbReference type="RefSeq" id="XP_033794642.1"/>
    </source>
</evidence>
<dbReference type="FunFam" id="3.30.450.30:FF:000007">
    <property type="entry name" value="Profilin"/>
    <property type="match status" value="1"/>
</dbReference>
<evidence type="ECO:0000313" key="10">
    <source>
        <dbReference type="Proteomes" id="UP000515159"/>
    </source>
</evidence>
<evidence type="ECO:0000256" key="1">
    <source>
        <dbReference type="ARBA" id="ARBA00004496"/>
    </source>
</evidence>
<evidence type="ECO:0000256" key="4">
    <source>
        <dbReference type="ARBA" id="ARBA00022490"/>
    </source>
</evidence>
<sequence>MNQLQNLLYDLLIKTKHVEHAALLNIKEKSVVASTKGFHMQPHQAEILLDAFKNTVGIRKDGIYFLGKFYKCIRADNYSIYAKKENQGFVAVKTVNCILVATYAEGMYPSVCVEAVEKFGDYIKEMESKRR</sequence>
<keyword evidence="5" id="KW-0221">Differentiation</keyword>
<evidence type="ECO:0000256" key="5">
    <source>
        <dbReference type="ARBA" id="ARBA00022782"/>
    </source>
</evidence>
<evidence type="ECO:0000313" key="14">
    <source>
        <dbReference type="RefSeq" id="XP_033794643.1"/>
    </source>
</evidence>
<evidence type="ECO:0000313" key="15">
    <source>
        <dbReference type="RefSeq" id="XP_033794644.1"/>
    </source>
</evidence>
<dbReference type="GeneID" id="117357740"/>
<evidence type="ECO:0000256" key="8">
    <source>
        <dbReference type="ARBA" id="ARBA00059169"/>
    </source>
</evidence>
<name>A0A6P8QFN5_GEOSA</name>
<proteinExistence type="inferred from homology"/>
<evidence type="ECO:0000313" key="17">
    <source>
        <dbReference type="RefSeq" id="XP_033794646.1"/>
    </source>
</evidence>
<evidence type="ECO:0000256" key="3">
    <source>
        <dbReference type="ARBA" id="ARBA00022473"/>
    </source>
</evidence>
<evidence type="ECO:0000256" key="9">
    <source>
        <dbReference type="RuleBase" id="RU003909"/>
    </source>
</evidence>
<keyword evidence="9" id="KW-0009">Actin-binding</keyword>
<evidence type="ECO:0000256" key="7">
    <source>
        <dbReference type="ARBA" id="ARBA00023121"/>
    </source>
</evidence>
<dbReference type="GO" id="GO:0008289">
    <property type="term" value="F:lipid binding"/>
    <property type="evidence" value="ECO:0007669"/>
    <property type="project" value="UniProtKB-KW"/>
</dbReference>
<dbReference type="RefSeq" id="XP_033794641.1">
    <property type="nucleotide sequence ID" value="XM_033938750.1"/>
</dbReference>
<evidence type="ECO:0000313" key="16">
    <source>
        <dbReference type="RefSeq" id="XP_033794645.1"/>
    </source>
</evidence>
<dbReference type="InterPro" id="IPR005455">
    <property type="entry name" value="PFN_euk"/>
</dbReference>
<dbReference type="CTD" id="375189"/>
<reference evidence="11 12" key="1">
    <citation type="submission" date="2025-04" db="UniProtKB">
        <authorList>
            <consortium name="RefSeq"/>
        </authorList>
    </citation>
    <scope>IDENTIFICATION</scope>
</reference>
<dbReference type="Gene3D" id="3.30.450.30">
    <property type="entry name" value="Dynein light chain 2a, cytoplasmic"/>
    <property type="match status" value="1"/>
</dbReference>
<dbReference type="RefSeq" id="XP_033794650.1">
    <property type="nucleotide sequence ID" value="XM_033938759.1"/>
</dbReference>
<dbReference type="RefSeq" id="XP_033794647.1">
    <property type="nucleotide sequence ID" value="XM_033938756.1"/>
</dbReference>
<dbReference type="GO" id="GO:0007283">
    <property type="term" value="P:spermatogenesis"/>
    <property type="evidence" value="ECO:0007669"/>
    <property type="project" value="UniProtKB-KW"/>
</dbReference>
<dbReference type="AlphaFoldDB" id="A0A6P8QFN5"/>
<gene>
    <name evidence="11 12 13 14 15 16 17 18 19 20" type="primary">PFN4</name>
</gene>
<comment type="subcellular location">
    <subcellularLocation>
        <location evidence="1">Cytoplasm</location>
    </subcellularLocation>
</comment>
<dbReference type="RefSeq" id="XP_033794642.1">
    <property type="nucleotide sequence ID" value="XM_033938751.1"/>
</dbReference>
<dbReference type="OrthoDB" id="421374at2759"/>
<dbReference type="RefSeq" id="XP_033794640.1">
    <property type="nucleotide sequence ID" value="XM_033938749.1"/>
</dbReference>
<dbReference type="SUPFAM" id="SSF55770">
    <property type="entry name" value="Profilin (actin-binding protein)"/>
    <property type="match status" value="1"/>
</dbReference>